<evidence type="ECO:0000313" key="2">
    <source>
        <dbReference type="Proteomes" id="UP001319861"/>
    </source>
</evidence>
<dbReference type="Proteomes" id="UP001319861">
    <property type="component" value="Chromosome"/>
</dbReference>
<dbReference type="RefSeq" id="WP_229231442.1">
    <property type="nucleotide sequence ID" value="NZ_AP024525.1"/>
</dbReference>
<gene>
    <name evidence="1" type="ORF">SCMU_05340</name>
</gene>
<dbReference type="EMBL" id="AP024525">
    <property type="protein sequence ID" value="BCT74692.1"/>
    <property type="molecule type" value="Genomic_DNA"/>
</dbReference>
<protein>
    <recommendedName>
        <fullName evidence="3">HTH araC/xylS-type domain-containing protein</fullName>
    </recommendedName>
</protein>
<reference evidence="1 2" key="1">
    <citation type="journal article" date="2021" name="J. Biosci. Bioeng.">
        <title>Identification and characterization of a chc gene cluster responsible for the aromatization pathway of cyclohexanecarboxylate degradation in Sinomonas cyclohexanicum ATCC 51369.</title>
        <authorList>
            <person name="Yamamoto T."/>
            <person name="Hasegawa Y."/>
            <person name="Lau P.C.K."/>
            <person name="Iwaki H."/>
        </authorList>
    </citation>
    <scope>NUCLEOTIDE SEQUENCE [LARGE SCALE GENOMIC DNA]</scope>
    <source>
        <strain evidence="1 2">ATCC 51369</strain>
    </source>
</reference>
<accession>A0ABN6FCJ0</accession>
<evidence type="ECO:0008006" key="3">
    <source>
        <dbReference type="Google" id="ProtNLM"/>
    </source>
</evidence>
<keyword evidence="2" id="KW-1185">Reference proteome</keyword>
<dbReference type="Gene3D" id="1.10.10.60">
    <property type="entry name" value="Homeodomain-like"/>
    <property type="match status" value="1"/>
</dbReference>
<sequence>MCHPAWGAAHAPAPYPRDLVRVRRLRDLIDRDTRDAAGRPPLDVAALASRAGVSEEGLALEFGRAYGIPLHDYIAARRARSLVNAP</sequence>
<evidence type="ECO:0000313" key="1">
    <source>
        <dbReference type="EMBL" id="BCT74692.1"/>
    </source>
</evidence>
<name>A0ABN6FCJ0_SINCY</name>
<organism evidence="1 2">
    <name type="scientific">Sinomonas cyclohexanicum</name>
    <name type="common">Corynebacterium cyclohexanicum</name>
    <dbReference type="NCBI Taxonomy" id="322009"/>
    <lineage>
        <taxon>Bacteria</taxon>
        <taxon>Bacillati</taxon>
        <taxon>Actinomycetota</taxon>
        <taxon>Actinomycetes</taxon>
        <taxon>Micrococcales</taxon>
        <taxon>Micrococcaceae</taxon>
        <taxon>Sinomonas</taxon>
    </lineage>
</organism>
<proteinExistence type="predicted"/>